<gene>
    <name evidence="2" type="primary">Vti1a</name>
</gene>
<dbReference type="CTD" id="143187"/>
<evidence type="ECO:0000313" key="1">
    <source>
        <dbReference type="Proteomes" id="UP000694906"/>
    </source>
</evidence>
<accession>A0AAX6SMJ4</accession>
<keyword evidence="1" id="KW-1185">Reference proteome</keyword>
<dbReference type="RefSeq" id="XP_021109105.1">
    <property type="nucleotide sequence ID" value="XM_021253446.1"/>
</dbReference>
<reference evidence="2" key="1">
    <citation type="submission" date="2025-08" db="UniProtKB">
        <authorList>
            <consortium name="RefSeq"/>
        </authorList>
    </citation>
    <scope>IDENTIFICATION</scope>
</reference>
<evidence type="ECO:0000313" key="2">
    <source>
        <dbReference type="RefSeq" id="XP_021109105.1"/>
    </source>
</evidence>
<dbReference type="AlphaFoldDB" id="A0AAX6SMJ4"/>
<dbReference type="Proteomes" id="UP000694906">
    <property type="component" value="Unplaced"/>
</dbReference>
<sequence>MCEASLSLGDTVIRELLGPGALSQAAEGWVEDVWAEKEEEESPPVPLESPQVLRVQRLPEDRSGSWGPLWRRVFQAELGLKELCLTGKRLINSKICKSSSILFSISFEAVPWALRLESCYQNFGVLWTRNVPSGALAFGLELEFTQLALLSLQITDSRPWDFSASIIIAGLQCCTLPAEKAV</sequence>
<name>A0AAX6SMJ4_HETGA</name>
<protein>
    <submittedName>
        <fullName evidence="2">Vesicle transport through interaction with t-SNAREs homolog 1A isoform X7</fullName>
    </submittedName>
</protein>
<proteinExistence type="predicted"/>
<dbReference type="GeneID" id="101719787"/>
<organism evidence="1 2">
    <name type="scientific">Heterocephalus glaber</name>
    <name type="common">Naked mole rat</name>
    <dbReference type="NCBI Taxonomy" id="10181"/>
    <lineage>
        <taxon>Eukaryota</taxon>
        <taxon>Metazoa</taxon>
        <taxon>Chordata</taxon>
        <taxon>Craniata</taxon>
        <taxon>Vertebrata</taxon>
        <taxon>Euteleostomi</taxon>
        <taxon>Mammalia</taxon>
        <taxon>Eutheria</taxon>
        <taxon>Euarchontoglires</taxon>
        <taxon>Glires</taxon>
        <taxon>Rodentia</taxon>
        <taxon>Hystricomorpha</taxon>
        <taxon>Bathyergidae</taxon>
        <taxon>Heterocephalus</taxon>
    </lineage>
</organism>